<dbReference type="CDD" id="cd00325">
    <property type="entry name" value="chitinase_GH19"/>
    <property type="match status" value="1"/>
</dbReference>
<evidence type="ECO:0000313" key="4">
    <source>
        <dbReference type="Proteomes" id="UP000271162"/>
    </source>
</evidence>
<reference evidence="5" key="1">
    <citation type="submission" date="2017-02" db="UniProtKB">
        <authorList>
            <consortium name="WormBaseParasite"/>
        </authorList>
    </citation>
    <scope>IDENTIFICATION</scope>
</reference>
<dbReference type="GO" id="GO:0016998">
    <property type="term" value="P:cell wall macromolecule catabolic process"/>
    <property type="evidence" value="ECO:0007669"/>
    <property type="project" value="InterPro"/>
</dbReference>
<dbReference type="SUPFAM" id="SSF53955">
    <property type="entry name" value="Lysozyme-like"/>
    <property type="match status" value="1"/>
</dbReference>
<evidence type="ECO:0000256" key="1">
    <source>
        <dbReference type="SAM" id="SignalP"/>
    </source>
</evidence>
<dbReference type="Gene3D" id="3.30.20.10">
    <property type="entry name" value="Endochitinase, domain 2"/>
    <property type="match status" value="1"/>
</dbReference>
<keyword evidence="4" id="KW-1185">Reference proteome</keyword>
<dbReference type="Proteomes" id="UP000271162">
    <property type="component" value="Unassembled WGS sequence"/>
</dbReference>
<proteinExistence type="predicted"/>
<feature type="chain" id="PRO_5043124583" evidence="1">
    <location>
        <begin position="19"/>
        <end position="373"/>
    </location>
</feature>
<dbReference type="WBParaSite" id="NBR_0000090001-mRNA-1">
    <property type="protein sequence ID" value="NBR_0000090001-mRNA-1"/>
    <property type="gene ID" value="NBR_0000090001"/>
</dbReference>
<organism evidence="5">
    <name type="scientific">Nippostrongylus brasiliensis</name>
    <name type="common">Rat hookworm</name>
    <dbReference type="NCBI Taxonomy" id="27835"/>
    <lineage>
        <taxon>Eukaryota</taxon>
        <taxon>Metazoa</taxon>
        <taxon>Ecdysozoa</taxon>
        <taxon>Nematoda</taxon>
        <taxon>Chromadorea</taxon>
        <taxon>Rhabditida</taxon>
        <taxon>Rhabditina</taxon>
        <taxon>Rhabditomorpha</taxon>
        <taxon>Strongyloidea</taxon>
        <taxon>Heligmosomidae</taxon>
        <taxon>Nippostrongylus</taxon>
    </lineage>
</organism>
<dbReference type="STRING" id="27835.A0A0N4XEE8"/>
<evidence type="ECO:0000259" key="2">
    <source>
        <dbReference type="Pfam" id="PF00182"/>
    </source>
</evidence>
<feature type="signal peptide" evidence="1">
    <location>
        <begin position="1"/>
        <end position="18"/>
    </location>
</feature>
<dbReference type="OMA" id="YKPAPIM"/>
<protein>
    <submittedName>
        <fullName evidence="5">Glyco_hydro_19_cat domain-containing protein</fullName>
    </submittedName>
</protein>
<dbReference type="PANTHER" id="PTHR47836:SF1">
    <property type="entry name" value="GLYCO_HYDRO_19_CAT DOMAIN-CONTAINING PROTEIN"/>
    <property type="match status" value="1"/>
</dbReference>
<dbReference type="InterPro" id="IPR000726">
    <property type="entry name" value="Glyco_hydro_19_cat"/>
</dbReference>
<dbReference type="Pfam" id="PF00182">
    <property type="entry name" value="Glyco_hydro_19"/>
    <property type="match status" value="1"/>
</dbReference>
<dbReference type="Gene3D" id="1.10.530.10">
    <property type="match status" value="1"/>
</dbReference>
<keyword evidence="1" id="KW-0732">Signal</keyword>
<reference evidence="3 4" key="2">
    <citation type="submission" date="2018-11" db="EMBL/GenBank/DDBJ databases">
        <authorList>
            <consortium name="Pathogen Informatics"/>
        </authorList>
    </citation>
    <scope>NUCLEOTIDE SEQUENCE [LARGE SCALE GENOMIC DNA]</scope>
</reference>
<dbReference type="PANTHER" id="PTHR47836">
    <property type="entry name" value="PROTEIN CBG09520-RELATED"/>
    <property type="match status" value="1"/>
</dbReference>
<evidence type="ECO:0000313" key="5">
    <source>
        <dbReference type="WBParaSite" id="NBR_0000090001-mRNA-1"/>
    </source>
</evidence>
<dbReference type="GO" id="GO:0004568">
    <property type="term" value="F:chitinase activity"/>
    <property type="evidence" value="ECO:0007669"/>
    <property type="project" value="InterPro"/>
</dbReference>
<dbReference type="EMBL" id="UYSL01000539">
    <property type="protein sequence ID" value="VDL64007.1"/>
    <property type="molecule type" value="Genomic_DNA"/>
</dbReference>
<name>A0A0N4XEE8_NIPBR</name>
<gene>
    <name evidence="3" type="ORF">NBR_LOCUS901</name>
</gene>
<dbReference type="AlphaFoldDB" id="A0A0N4XEE8"/>
<dbReference type="InterPro" id="IPR023346">
    <property type="entry name" value="Lysozyme-like_dom_sf"/>
</dbReference>
<accession>A0A0N4XEE8</accession>
<sequence length="373" mass="41824">MLTVTLFAQILLTIGTIAKPPDFCPPHAVHGKPPEKSCEPATDPNKLKKSPIEQWFTEEMFNDLFPKANIGLGPHDCLPYSYKSFVIAARYFPEFGGEGSSKTYEPGQHARRDVAAFFAHVLQETGENDLSLYNSTLSDDEKADCFYRGGFYNWFERGPNSSFLVPAFPGFQPVDGKRCTEEGRYCKKSSELDFWSPCNNGTETHGGQTYYRGCYFGRGALQLSWNYNYGLFQQFLLSKGVKVDLINNPNLVLTKMDPPLAMLASLWFYMTPQPPKPSMHSIVVGDWRSSEKNRRAGFSGPIFGPTSLVINNECGGEDTENPGGPGESRRIKAFKWFCKFFDVPPGPDRSLSCKGKRFLVNPFIDRRAENSSA</sequence>
<dbReference type="GO" id="GO:0006032">
    <property type="term" value="P:chitin catabolic process"/>
    <property type="evidence" value="ECO:0007669"/>
    <property type="project" value="InterPro"/>
</dbReference>
<feature type="domain" description="Glycoside hydrolase family 19 catalytic" evidence="2">
    <location>
        <begin position="213"/>
        <end position="347"/>
    </location>
</feature>
<evidence type="ECO:0000313" key="3">
    <source>
        <dbReference type="EMBL" id="VDL64007.1"/>
    </source>
</evidence>